<accession>A0AAE3M9C8</accession>
<name>A0AAE3M9C8_9BACT</name>
<protein>
    <submittedName>
        <fullName evidence="2">Uncharacterized protein</fullName>
    </submittedName>
</protein>
<dbReference type="AlphaFoldDB" id="A0AAE3M9C8"/>
<proteinExistence type="predicted"/>
<dbReference type="RefSeq" id="WP_301192936.1">
    <property type="nucleotide sequence ID" value="NZ_JAPDPJ010000104.1"/>
</dbReference>
<sequence length="319" mass="36691">MISVINKNKQLIIYLDQFASVGLFESNNAEWNKIKELIAKGFESGNVICPLSPEHYFETVQKTENKAIRLDKEYSKFSGGFSFKPELFITSQLISSLIRKNNITLKTYLYDKIKGDILSKEKNINAFIDNKIELDLKIKEATKEVNEIRKIARNEKIDIKTKKHVISAQKSINVSEFIMRLNDLLNEEHILISGVKFESGDVPYWVDQVIFQLTNKHKFKRKETVQLISELKKNGFNNIPTLDIRTSLSAIISLYNKKETVNDQIDIMRIATGLPLANILFADKQRKREILELGLDIKYGTKIFSGTKSDLEKLIAELE</sequence>
<keyword evidence="3" id="KW-1185">Reference proteome</keyword>
<comment type="caution">
    <text evidence="2">The sequence shown here is derived from an EMBL/GenBank/DDBJ whole genome shotgun (WGS) entry which is preliminary data.</text>
</comment>
<evidence type="ECO:0000313" key="2">
    <source>
        <dbReference type="EMBL" id="MCW3789381.1"/>
    </source>
</evidence>
<reference evidence="2" key="1">
    <citation type="submission" date="2022-10" db="EMBL/GenBank/DDBJ databases">
        <authorList>
            <person name="Yu W.X."/>
        </authorList>
    </citation>
    <scope>NUCLEOTIDE SEQUENCE</scope>
    <source>
        <strain evidence="2">AAT</strain>
    </source>
</reference>
<feature type="coiled-coil region" evidence="1">
    <location>
        <begin position="131"/>
        <end position="158"/>
    </location>
</feature>
<keyword evidence="1" id="KW-0175">Coiled coil</keyword>
<dbReference type="EMBL" id="JAPDPJ010000104">
    <property type="protein sequence ID" value="MCW3789381.1"/>
    <property type="molecule type" value="Genomic_DNA"/>
</dbReference>
<dbReference type="Proteomes" id="UP001209229">
    <property type="component" value="Unassembled WGS sequence"/>
</dbReference>
<organism evidence="2 3">
    <name type="scientific">Plebeiibacterium sediminum</name>
    <dbReference type="NCBI Taxonomy" id="2992112"/>
    <lineage>
        <taxon>Bacteria</taxon>
        <taxon>Pseudomonadati</taxon>
        <taxon>Bacteroidota</taxon>
        <taxon>Bacteroidia</taxon>
        <taxon>Marinilabiliales</taxon>
        <taxon>Marinilabiliaceae</taxon>
        <taxon>Plebeiibacterium</taxon>
    </lineage>
</organism>
<gene>
    <name evidence="2" type="ORF">OM075_23160</name>
</gene>
<evidence type="ECO:0000256" key="1">
    <source>
        <dbReference type="SAM" id="Coils"/>
    </source>
</evidence>
<evidence type="ECO:0000313" key="3">
    <source>
        <dbReference type="Proteomes" id="UP001209229"/>
    </source>
</evidence>